<dbReference type="EMBL" id="WKPO01000037">
    <property type="protein sequence ID" value="MSB50599.1"/>
    <property type="molecule type" value="Genomic_DNA"/>
</dbReference>
<sequence>MKKLLHADLTAILGLIPLYQPIEAGSLELDLLKLQQSGAADYLFLARRERSWLFDPSRVYEPGSYENLCWLAFQDRAGWPVLALFLHVEKFVGGRPWGSVTLLDYRESARDVETFSALTGPQRERHLKLLRKRYLQKVRYCSILEVIQYLKTGR</sequence>
<name>A0A6I2RTX9_FLAPL</name>
<gene>
    <name evidence="2" type="ORF">GKE90_18195</name>
    <name evidence="1" type="ORF">PNE06_19380</name>
</gene>
<protein>
    <submittedName>
        <fullName evidence="2">Uncharacterized protein</fullName>
    </submittedName>
</protein>
<dbReference type="EMBL" id="JAQLWV010000040">
    <property type="protein sequence ID" value="MDB7935251.1"/>
    <property type="molecule type" value="Genomic_DNA"/>
</dbReference>
<dbReference type="Proteomes" id="UP001211173">
    <property type="component" value="Unassembled WGS sequence"/>
</dbReference>
<reference evidence="1" key="2">
    <citation type="submission" date="2023-01" db="EMBL/GenBank/DDBJ databases">
        <title>Human gut microbiome strain richness.</title>
        <authorList>
            <person name="Chen-Liaw A."/>
        </authorList>
    </citation>
    <scope>NUCLEOTIDE SEQUENCE</scope>
    <source>
        <strain evidence="1">1001287st1_F4_1001285I_161205</strain>
    </source>
</reference>
<reference evidence="2 3" key="1">
    <citation type="journal article" date="2019" name="Nat. Med.">
        <title>A library of human gut bacterial isolates paired with longitudinal multiomics data enables mechanistic microbiome research.</title>
        <authorList>
            <person name="Poyet M."/>
            <person name="Groussin M."/>
            <person name="Gibbons S.M."/>
            <person name="Avila-Pacheco J."/>
            <person name="Jiang X."/>
            <person name="Kearney S.M."/>
            <person name="Perrotta A.R."/>
            <person name="Berdy B."/>
            <person name="Zhao S."/>
            <person name="Lieberman T.D."/>
            <person name="Swanson P.K."/>
            <person name="Smith M."/>
            <person name="Roesemann S."/>
            <person name="Alexander J.E."/>
            <person name="Rich S.A."/>
            <person name="Livny J."/>
            <person name="Vlamakis H."/>
            <person name="Clish C."/>
            <person name="Bullock K."/>
            <person name="Deik A."/>
            <person name="Scott J."/>
            <person name="Pierce K.A."/>
            <person name="Xavier R.J."/>
            <person name="Alm E.J."/>
        </authorList>
    </citation>
    <scope>NUCLEOTIDE SEQUENCE [LARGE SCALE GENOMIC DNA]</scope>
    <source>
        <strain evidence="2 3">BIOML-A5</strain>
    </source>
</reference>
<comment type="caution">
    <text evidence="2">The sequence shown here is derived from an EMBL/GenBank/DDBJ whole genome shotgun (WGS) entry which is preliminary data.</text>
</comment>
<proteinExistence type="predicted"/>
<evidence type="ECO:0000313" key="2">
    <source>
        <dbReference type="EMBL" id="MSB50599.1"/>
    </source>
</evidence>
<dbReference type="AlphaFoldDB" id="A0A6I2RTX9"/>
<dbReference type="Proteomes" id="UP000429811">
    <property type="component" value="Unassembled WGS sequence"/>
</dbReference>
<dbReference type="RefSeq" id="WP_154250812.1">
    <property type="nucleotide sequence ID" value="NZ_DAWDUS010000241.1"/>
</dbReference>
<organism evidence="2 3">
    <name type="scientific">Flavonifractor plautii</name>
    <name type="common">Fusobacterium plautii</name>
    <dbReference type="NCBI Taxonomy" id="292800"/>
    <lineage>
        <taxon>Bacteria</taxon>
        <taxon>Bacillati</taxon>
        <taxon>Bacillota</taxon>
        <taxon>Clostridia</taxon>
        <taxon>Eubacteriales</taxon>
        <taxon>Oscillospiraceae</taxon>
        <taxon>Flavonifractor</taxon>
    </lineage>
</organism>
<evidence type="ECO:0000313" key="3">
    <source>
        <dbReference type="Proteomes" id="UP000429811"/>
    </source>
</evidence>
<accession>A0A6I2RTX9</accession>
<evidence type="ECO:0000313" key="1">
    <source>
        <dbReference type="EMBL" id="MDB7935251.1"/>
    </source>
</evidence>